<evidence type="ECO:0000256" key="8">
    <source>
        <dbReference type="ARBA" id="ARBA00022825"/>
    </source>
</evidence>
<dbReference type="Pfam" id="PF03575">
    <property type="entry name" value="Peptidase_S51"/>
    <property type="match status" value="1"/>
</dbReference>
<keyword evidence="7 11" id="KW-0378">Hydrolase</keyword>
<evidence type="ECO:0000256" key="1">
    <source>
        <dbReference type="ARBA" id="ARBA00001092"/>
    </source>
</evidence>
<protein>
    <recommendedName>
        <fullName evidence="5">Cyanophycinase</fullName>
        <ecNumber evidence="4">3.4.15.6</ecNumber>
    </recommendedName>
</protein>
<comment type="caution">
    <text evidence="11">The sequence shown here is derived from an EMBL/GenBank/DDBJ whole genome shotgun (WGS) entry which is preliminary data.</text>
</comment>
<dbReference type="RefSeq" id="WP_119316334.1">
    <property type="nucleotide sequence ID" value="NZ_QXDL01000211.1"/>
</dbReference>
<dbReference type="CDD" id="cd03145">
    <property type="entry name" value="GAT1_cyanophycinase"/>
    <property type="match status" value="1"/>
</dbReference>
<feature type="active site" description="Charge relay system" evidence="9">
    <location>
        <position position="208"/>
    </location>
</feature>
<dbReference type="GO" id="GO:0004180">
    <property type="term" value="F:carboxypeptidase activity"/>
    <property type="evidence" value="ECO:0007669"/>
    <property type="project" value="UniProtKB-KW"/>
</dbReference>
<evidence type="ECO:0000313" key="12">
    <source>
        <dbReference type="Proteomes" id="UP000265715"/>
    </source>
</evidence>
<evidence type="ECO:0000256" key="6">
    <source>
        <dbReference type="ARBA" id="ARBA00022670"/>
    </source>
</evidence>
<dbReference type="NCBIfam" id="TIGR02069">
    <property type="entry name" value="cyanophycinase"/>
    <property type="match status" value="1"/>
</dbReference>
<organism evidence="11 12">
    <name type="scientific">Calidithermus terrae</name>
    <dbReference type="NCBI Taxonomy" id="1408545"/>
    <lineage>
        <taxon>Bacteria</taxon>
        <taxon>Thermotogati</taxon>
        <taxon>Deinococcota</taxon>
        <taxon>Deinococci</taxon>
        <taxon>Thermales</taxon>
        <taxon>Thermaceae</taxon>
        <taxon>Calidithermus</taxon>
    </lineage>
</organism>
<dbReference type="SUPFAM" id="SSF52317">
    <property type="entry name" value="Class I glutamine amidotransferase-like"/>
    <property type="match status" value="1"/>
</dbReference>
<evidence type="ECO:0000256" key="4">
    <source>
        <dbReference type="ARBA" id="ARBA00013115"/>
    </source>
</evidence>
<evidence type="ECO:0000256" key="10">
    <source>
        <dbReference type="SAM" id="MobiDB-lite"/>
    </source>
</evidence>
<feature type="compositionally biased region" description="Basic and acidic residues" evidence="10">
    <location>
        <begin position="276"/>
        <end position="287"/>
    </location>
</feature>
<evidence type="ECO:0000256" key="2">
    <source>
        <dbReference type="ARBA" id="ARBA00002039"/>
    </source>
</evidence>
<dbReference type="InterPro" id="IPR005320">
    <property type="entry name" value="Peptidase_S51"/>
</dbReference>
<comment type="function">
    <text evidence="2">Exopeptidase that catalyzes the hydrolytic cleavage of multi-L-arginyl-poly-L-aspartic acid (cyanophycin; a water-insoluble reserve polymer) into aspartate-arginine dipeptides.</text>
</comment>
<dbReference type="GO" id="GO:0006508">
    <property type="term" value="P:proteolysis"/>
    <property type="evidence" value="ECO:0007669"/>
    <property type="project" value="UniProtKB-KW"/>
</dbReference>
<feature type="region of interest" description="Disordered" evidence="10">
    <location>
        <begin position="270"/>
        <end position="296"/>
    </location>
</feature>
<feature type="active site" description="Charge relay system" evidence="9">
    <location>
        <position position="181"/>
    </location>
</feature>
<keyword evidence="8" id="KW-0720">Serine protease</keyword>
<dbReference type="EC" id="3.4.15.6" evidence="4"/>
<evidence type="ECO:0000256" key="9">
    <source>
        <dbReference type="PIRSR" id="PIRSR032067-1"/>
    </source>
</evidence>
<dbReference type="PANTHER" id="PTHR36175">
    <property type="entry name" value="CYANOPHYCINASE"/>
    <property type="match status" value="1"/>
</dbReference>
<gene>
    <name evidence="11" type="primary">cphB</name>
    <name evidence="11" type="ORF">Mterra_03423</name>
</gene>
<dbReference type="PIRSF" id="PIRSF032067">
    <property type="entry name" value="Cyanophycinase"/>
    <property type="match status" value="1"/>
</dbReference>
<evidence type="ECO:0000256" key="3">
    <source>
        <dbReference type="ARBA" id="ARBA00006534"/>
    </source>
</evidence>
<dbReference type="PANTHER" id="PTHR36175:SF1">
    <property type="entry name" value="CYANOPHYCINASE"/>
    <property type="match status" value="1"/>
</dbReference>
<name>A0A399E885_9DEIN</name>
<evidence type="ECO:0000313" key="11">
    <source>
        <dbReference type="EMBL" id="RIH80954.1"/>
    </source>
</evidence>
<dbReference type="AlphaFoldDB" id="A0A399E885"/>
<proteinExistence type="inferred from homology"/>
<comment type="similarity">
    <text evidence="3">Belongs to the peptidase S51 family.</text>
</comment>
<dbReference type="EMBL" id="QXDL01000211">
    <property type="protein sequence ID" value="RIH80954.1"/>
    <property type="molecule type" value="Genomic_DNA"/>
</dbReference>
<accession>A0A399E885</accession>
<reference evidence="11 12" key="1">
    <citation type="submission" date="2018-08" db="EMBL/GenBank/DDBJ databases">
        <title>Meiothermus terrae DSM 26712 genome sequencing project.</title>
        <authorList>
            <person name="Da Costa M.S."/>
            <person name="Albuquerque L."/>
            <person name="Raposo P."/>
            <person name="Froufe H.J.C."/>
            <person name="Barroso C.S."/>
            <person name="Egas C."/>
        </authorList>
    </citation>
    <scope>NUCLEOTIDE SEQUENCE [LARGE SCALE GENOMIC DNA]</scope>
    <source>
        <strain evidence="11 12">DSM 26712</strain>
    </source>
</reference>
<dbReference type="InterPro" id="IPR011811">
    <property type="entry name" value="Peptidase_S51_cyanophycinase"/>
</dbReference>
<dbReference type="GO" id="GO:0008236">
    <property type="term" value="F:serine-type peptidase activity"/>
    <property type="evidence" value="ECO:0007669"/>
    <property type="project" value="UniProtKB-KW"/>
</dbReference>
<evidence type="ECO:0000256" key="7">
    <source>
        <dbReference type="ARBA" id="ARBA00022801"/>
    </source>
</evidence>
<dbReference type="GO" id="GO:0008241">
    <property type="term" value="F:peptidyl-dipeptidase activity"/>
    <property type="evidence" value="ECO:0007669"/>
    <property type="project" value="UniProtKB-EC"/>
</dbReference>
<keyword evidence="6" id="KW-0645">Protease</keyword>
<dbReference type="Gene3D" id="3.40.50.880">
    <property type="match status" value="1"/>
</dbReference>
<dbReference type="InterPro" id="IPR029062">
    <property type="entry name" value="Class_I_gatase-like"/>
</dbReference>
<dbReference type="OrthoDB" id="9799980at2"/>
<keyword evidence="11" id="KW-0121">Carboxypeptidase</keyword>
<dbReference type="Proteomes" id="UP000265715">
    <property type="component" value="Unassembled WGS sequence"/>
</dbReference>
<sequence>MPKPKPEPVSRATHGRGVLIVIGGHEDKEGDRVILKEVARRVGRGRLVIATVGSHDPEGYFDTYRKAFKELGLEKTAELYLGDREQAHDPKKLELLEGAKGVFFTGGDQLRITSQLGDTPLFERVLEVYKRGGVICGTSAGASVLCTTMLVRGNGEESHRLGTLRMAPGLGLVKHMVIDQHFAERGRMGRLLGAVALNPVELGVGIDEDTAIVLNNSSFSVLGSGAVYVVDGSSVSYSNIAEGEDECTLSIFDVRLHLLAQGDVFDLAERRPRKATPRERKRLEKLTGGEGEGDAA</sequence>
<keyword evidence="12" id="KW-1185">Reference proteome</keyword>
<feature type="active site" description="Charge relay system" evidence="9">
    <location>
        <position position="139"/>
    </location>
</feature>
<comment type="catalytic activity">
    <reaction evidence="1">
        <text>[L-4-(L-arginin-2-N-yl)aspartate](n) + H2O = [L-4-(L-arginin-2-N-yl)aspartate](n-1) + L-4-(L-arginin-2-N-yl)aspartate</text>
        <dbReference type="Rhea" id="RHEA:12845"/>
        <dbReference type="Rhea" id="RHEA-COMP:13728"/>
        <dbReference type="Rhea" id="RHEA-COMP:13734"/>
        <dbReference type="ChEBI" id="CHEBI:15377"/>
        <dbReference type="ChEBI" id="CHEBI:137986"/>
        <dbReference type="ChEBI" id="CHEBI:137991"/>
        <dbReference type="EC" id="3.4.15.6"/>
    </reaction>
</comment>
<evidence type="ECO:0000256" key="5">
    <source>
        <dbReference type="ARBA" id="ARBA00015719"/>
    </source>
</evidence>